<dbReference type="Proteomes" id="UP000275078">
    <property type="component" value="Unassembled WGS sequence"/>
</dbReference>
<accession>A0A3N4HG59</accession>
<name>A0A3N4HG59_ASCIM</name>
<evidence type="ECO:0000256" key="1">
    <source>
        <dbReference type="SAM" id="MobiDB-lite"/>
    </source>
</evidence>
<sequence>MMLRKERERETTSGKGSGFMRFLLVAVLLSCVASAPSSFVRVTTMIVACGSTWGTCFHLGPLGGMRYLPETWGARGTSWPSGMKGPRVIKWGTSTRWGGGRRDQRHVMRYVIILVRGTCRRDASREIFGFWRTTKVNKPASRTLHSLLLDDYSDNKASKPATTPRHIFTTIYETNNISTPQNTSQCAPPPPHPSAAASIPPSPSTSTSTPKRPLLPPAPHSSVGLNGPETHPMTRRRPANPVLATTTLWTLTALTFARTQPLHLSLLEPRSRHGARLPPPPRNPSPRIHHPIRTRL</sequence>
<feature type="non-terminal residue" evidence="2">
    <location>
        <position position="296"/>
    </location>
</feature>
<evidence type="ECO:0000313" key="2">
    <source>
        <dbReference type="EMBL" id="RPA71100.1"/>
    </source>
</evidence>
<feature type="region of interest" description="Disordered" evidence="1">
    <location>
        <begin position="267"/>
        <end position="296"/>
    </location>
</feature>
<feature type="region of interest" description="Disordered" evidence="1">
    <location>
        <begin position="178"/>
        <end position="239"/>
    </location>
</feature>
<proteinExistence type="predicted"/>
<reference evidence="2 3" key="1">
    <citation type="journal article" date="2018" name="Nat. Ecol. Evol.">
        <title>Pezizomycetes genomes reveal the molecular basis of ectomycorrhizal truffle lifestyle.</title>
        <authorList>
            <person name="Murat C."/>
            <person name="Payen T."/>
            <person name="Noel B."/>
            <person name="Kuo A."/>
            <person name="Morin E."/>
            <person name="Chen J."/>
            <person name="Kohler A."/>
            <person name="Krizsan K."/>
            <person name="Balestrini R."/>
            <person name="Da Silva C."/>
            <person name="Montanini B."/>
            <person name="Hainaut M."/>
            <person name="Levati E."/>
            <person name="Barry K.W."/>
            <person name="Belfiori B."/>
            <person name="Cichocki N."/>
            <person name="Clum A."/>
            <person name="Dockter R.B."/>
            <person name="Fauchery L."/>
            <person name="Guy J."/>
            <person name="Iotti M."/>
            <person name="Le Tacon F."/>
            <person name="Lindquist E.A."/>
            <person name="Lipzen A."/>
            <person name="Malagnac F."/>
            <person name="Mello A."/>
            <person name="Molinier V."/>
            <person name="Miyauchi S."/>
            <person name="Poulain J."/>
            <person name="Riccioni C."/>
            <person name="Rubini A."/>
            <person name="Sitrit Y."/>
            <person name="Splivallo R."/>
            <person name="Traeger S."/>
            <person name="Wang M."/>
            <person name="Zifcakova L."/>
            <person name="Wipf D."/>
            <person name="Zambonelli A."/>
            <person name="Paolocci F."/>
            <person name="Nowrousian M."/>
            <person name="Ottonello S."/>
            <person name="Baldrian P."/>
            <person name="Spatafora J.W."/>
            <person name="Henrissat B."/>
            <person name="Nagy L.G."/>
            <person name="Aury J.M."/>
            <person name="Wincker P."/>
            <person name="Grigoriev I.V."/>
            <person name="Bonfante P."/>
            <person name="Martin F.M."/>
        </authorList>
    </citation>
    <scope>NUCLEOTIDE SEQUENCE [LARGE SCALE GENOMIC DNA]</scope>
    <source>
        <strain evidence="2 3">RN42</strain>
    </source>
</reference>
<feature type="compositionally biased region" description="Low complexity" evidence="1">
    <location>
        <begin position="194"/>
        <end position="212"/>
    </location>
</feature>
<gene>
    <name evidence="2" type="ORF">BJ508DRAFT_382169</name>
</gene>
<keyword evidence="3" id="KW-1185">Reference proteome</keyword>
<dbReference type="EMBL" id="ML119975">
    <property type="protein sequence ID" value="RPA71100.1"/>
    <property type="molecule type" value="Genomic_DNA"/>
</dbReference>
<protein>
    <submittedName>
        <fullName evidence="2">Uncharacterized protein</fullName>
    </submittedName>
</protein>
<feature type="compositionally biased region" description="Basic residues" evidence="1">
    <location>
        <begin position="287"/>
        <end position="296"/>
    </location>
</feature>
<dbReference type="AlphaFoldDB" id="A0A3N4HG59"/>
<organism evidence="2 3">
    <name type="scientific">Ascobolus immersus RN42</name>
    <dbReference type="NCBI Taxonomy" id="1160509"/>
    <lineage>
        <taxon>Eukaryota</taxon>
        <taxon>Fungi</taxon>
        <taxon>Dikarya</taxon>
        <taxon>Ascomycota</taxon>
        <taxon>Pezizomycotina</taxon>
        <taxon>Pezizomycetes</taxon>
        <taxon>Pezizales</taxon>
        <taxon>Ascobolaceae</taxon>
        <taxon>Ascobolus</taxon>
    </lineage>
</organism>
<evidence type="ECO:0000313" key="3">
    <source>
        <dbReference type="Proteomes" id="UP000275078"/>
    </source>
</evidence>